<evidence type="ECO:0000259" key="1">
    <source>
        <dbReference type="Pfam" id="PF24968"/>
    </source>
</evidence>
<name>A0A8H7C4M1_AGABI</name>
<proteinExistence type="predicted"/>
<dbReference type="EMBL" id="JABXXO010000012">
    <property type="protein sequence ID" value="KAF7762187.1"/>
    <property type="molecule type" value="Genomic_DNA"/>
</dbReference>
<feature type="domain" description="DUF7770" evidence="1">
    <location>
        <begin position="37"/>
        <end position="160"/>
    </location>
</feature>
<dbReference type="InterPro" id="IPR056672">
    <property type="entry name" value="DUF7770"/>
</dbReference>
<comment type="caution">
    <text evidence="2">The sequence shown here is derived from an EMBL/GenBank/DDBJ whole genome shotgun (WGS) entry which is preliminary data.</text>
</comment>
<accession>A0A8H7C4M1</accession>
<protein>
    <recommendedName>
        <fullName evidence="1">DUF7770 domain-containing protein</fullName>
    </recommendedName>
</protein>
<sequence length="186" mass="20823">MPIDLSGFETSGYDSTFENSELGSFVVSTTPVLNSNPPIHHWRASALYKINEETRSTVLDACTGPGTEFPDNMIIKVTNKDFDMVPEATIQWVYDSFSDREPRVTLKQILELMVSYKMHAFRSDKNGYGCLTWVSGLLIVLERRGILPAGSYEEVKKVAEKAGLRGRVPGDCDDTRNANFIYPGIF</sequence>
<organism evidence="2 3">
    <name type="scientific">Agaricus bisporus var. burnettii</name>
    <dbReference type="NCBI Taxonomy" id="192524"/>
    <lineage>
        <taxon>Eukaryota</taxon>
        <taxon>Fungi</taxon>
        <taxon>Dikarya</taxon>
        <taxon>Basidiomycota</taxon>
        <taxon>Agaricomycotina</taxon>
        <taxon>Agaricomycetes</taxon>
        <taxon>Agaricomycetidae</taxon>
        <taxon>Agaricales</taxon>
        <taxon>Agaricineae</taxon>
        <taxon>Agaricaceae</taxon>
        <taxon>Agaricus</taxon>
    </lineage>
</organism>
<dbReference type="Proteomes" id="UP000629468">
    <property type="component" value="Unassembled WGS sequence"/>
</dbReference>
<evidence type="ECO:0000313" key="2">
    <source>
        <dbReference type="EMBL" id="KAF7762187.1"/>
    </source>
</evidence>
<reference evidence="2 3" key="1">
    <citation type="journal article" name="Sci. Rep.">
        <title>Telomere-to-telomere assembled and centromere annotated genomes of the two main subspecies of the button mushroom Agaricus bisporus reveal especially polymorphic chromosome ends.</title>
        <authorList>
            <person name="Sonnenberg A.S.M."/>
            <person name="Sedaghat-Telgerd N."/>
            <person name="Lavrijssen B."/>
            <person name="Ohm R.A."/>
            <person name="Hendrickx P.M."/>
            <person name="Scholtmeijer K."/>
            <person name="Baars J.J.P."/>
            <person name="van Peer A."/>
        </authorList>
    </citation>
    <scope>NUCLEOTIDE SEQUENCE [LARGE SCALE GENOMIC DNA]</scope>
    <source>
        <strain evidence="2 3">H119_p4</strain>
    </source>
</reference>
<gene>
    <name evidence="2" type="ORF">Agabi119p4_8780</name>
</gene>
<dbReference type="Pfam" id="PF24968">
    <property type="entry name" value="DUF7770"/>
    <property type="match status" value="1"/>
</dbReference>
<evidence type="ECO:0000313" key="3">
    <source>
        <dbReference type="Proteomes" id="UP000629468"/>
    </source>
</evidence>
<dbReference type="AlphaFoldDB" id="A0A8H7C4M1"/>